<sequence length="222" mass="24460">MDIRIDAAWKAACPGAALGCLFSRVKVETDCPDLQKEMEQSLEKIAGNLRRDEIVALPRIRDAREGYRAAGKDPHRYRSSCEAMLRRITSGKGLYRINNVVDCNNIVSVESGFSLGTYDTARLTGGVVWQIAPEGTRYPGIGKEEINVEFLPALRDGAGFFGNPSSDSTRAMIRPESQEVLLVIYSFGGADGLESALCRAEELFAIHCGAEEMRRRIIRNDG</sequence>
<keyword evidence="3" id="KW-1185">Reference proteome</keyword>
<evidence type="ECO:0000313" key="2">
    <source>
        <dbReference type="EMBL" id="MBC8538912.1"/>
    </source>
</evidence>
<dbReference type="RefSeq" id="WP_249280558.1">
    <property type="nucleotide sequence ID" value="NZ_JACRSS010000003.1"/>
</dbReference>
<organism evidence="2 3">
    <name type="scientific">Guopingia tenuis</name>
    <dbReference type="NCBI Taxonomy" id="2763656"/>
    <lineage>
        <taxon>Bacteria</taxon>
        <taxon>Bacillati</taxon>
        <taxon>Bacillota</taxon>
        <taxon>Clostridia</taxon>
        <taxon>Christensenellales</taxon>
        <taxon>Christensenellaceae</taxon>
        <taxon>Guopingia</taxon>
    </lineage>
</organism>
<dbReference type="PANTHER" id="PTHR39209">
    <property type="match status" value="1"/>
</dbReference>
<dbReference type="InterPro" id="IPR005146">
    <property type="entry name" value="B3/B4_tRNA-bd"/>
</dbReference>
<evidence type="ECO:0000313" key="3">
    <source>
        <dbReference type="Proteomes" id="UP000617951"/>
    </source>
</evidence>
<dbReference type="Proteomes" id="UP000617951">
    <property type="component" value="Unassembled WGS sequence"/>
</dbReference>
<dbReference type="GO" id="GO:0004826">
    <property type="term" value="F:phenylalanine-tRNA ligase activity"/>
    <property type="evidence" value="ECO:0007669"/>
    <property type="project" value="InterPro"/>
</dbReference>
<proteinExistence type="predicted"/>
<dbReference type="Gene3D" id="3.50.40.10">
    <property type="entry name" value="Phenylalanyl-trna Synthetase, Chain B, domain 3"/>
    <property type="match status" value="1"/>
</dbReference>
<dbReference type="PANTHER" id="PTHR39209:SF2">
    <property type="entry name" value="CYTOPLASMIC PROTEIN"/>
    <property type="match status" value="1"/>
</dbReference>
<dbReference type="InterPro" id="IPR020825">
    <property type="entry name" value="Phe-tRNA_synthase-like_B3/B4"/>
</dbReference>
<reference evidence="2" key="1">
    <citation type="submission" date="2020-08" db="EMBL/GenBank/DDBJ databases">
        <title>Genome public.</title>
        <authorList>
            <person name="Liu C."/>
            <person name="Sun Q."/>
        </authorList>
    </citation>
    <scope>NUCLEOTIDE SEQUENCE</scope>
    <source>
        <strain evidence="2">NSJ-63</strain>
    </source>
</reference>
<dbReference type="SMART" id="SM00873">
    <property type="entry name" value="B3_4"/>
    <property type="match status" value="1"/>
</dbReference>
<feature type="domain" description="B3/B4 tRNA-binding" evidence="1">
    <location>
        <begin position="62"/>
        <end position="209"/>
    </location>
</feature>
<evidence type="ECO:0000259" key="1">
    <source>
        <dbReference type="SMART" id="SM00873"/>
    </source>
</evidence>
<dbReference type="EMBL" id="JACRSS010000003">
    <property type="protein sequence ID" value="MBC8538912.1"/>
    <property type="molecule type" value="Genomic_DNA"/>
</dbReference>
<dbReference type="Pfam" id="PF03483">
    <property type="entry name" value="B3_4"/>
    <property type="match status" value="1"/>
</dbReference>
<name>A0A926DJI5_9FIRM</name>
<dbReference type="SUPFAM" id="SSF56037">
    <property type="entry name" value="PheT/TilS domain"/>
    <property type="match status" value="1"/>
</dbReference>
<comment type="caution">
    <text evidence="2">The sequence shown here is derived from an EMBL/GenBank/DDBJ whole genome shotgun (WGS) entry which is preliminary data.</text>
</comment>
<protein>
    <recommendedName>
        <fullName evidence="1">B3/B4 tRNA-binding domain-containing protein</fullName>
    </recommendedName>
</protein>
<accession>A0A926DJI5</accession>
<gene>
    <name evidence="2" type="ORF">H8693_08180</name>
</gene>
<dbReference type="GO" id="GO:0003723">
    <property type="term" value="F:RNA binding"/>
    <property type="evidence" value="ECO:0007669"/>
    <property type="project" value="InterPro"/>
</dbReference>
<dbReference type="AlphaFoldDB" id="A0A926DJI5"/>